<evidence type="ECO:0000313" key="10">
    <source>
        <dbReference type="EMBL" id="BAH09961.1"/>
    </source>
</evidence>
<dbReference type="RefSeq" id="WP_011077882.1">
    <property type="nucleotide sequence ID" value="NC_011838.1"/>
</dbReference>
<dbReference type="InterPro" id="IPR036922">
    <property type="entry name" value="Rieske_2Fe-2S_sf"/>
</dbReference>
<reference evidence="10" key="7">
    <citation type="journal article" date="2010" name="J. Bacteriol.">
        <title>Pmr, a histone-like protein H1 (H-NS) family protein encoded by the IncP-7 plasmid pCAR1, is a key global regulator that alters host function.</title>
        <authorList>
            <person name="Yun C.S."/>
            <person name="Suzuki C."/>
            <person name="Naito K."/>
            <person name="Takeda T."/>
            <person name="Takahashi Y."/>
            <person name="Sai F."/>
            <person name="Terabayashi T."/>
            <person name="Miyakoshi M."/>
            <person name="Shintani M."/>
            <person name="Nishida H."/>
            <person name="Yamane H."/>
            <person name="Nojiri H."/>
        </authorList>
    </citation>
    <scope>NUCLEOTIDE SEQUENCE</scope>
    <source>
        <strain evidence="10">CA10</strain>
        <plasmid evidence="10">pCAR1.2</plasmid>
    </source>
</reference>
<keyword evidence="1" id="KW-0813">Transport</keyword>
<evidence type="ECO:0000256" key="8">
    <source>
        <dbReference type="ARBA" id="ARBA00038001"/>
    </source>
</evidence>
<dbReference type="CDD" id="cd03528">
    <property type="entry name" value="Rieske_RO_ferredoxin"/>
    <property type="match status" value="1"/>
</dbReference>
<evidence type="ECO:0000256" key="5">
    <source>
        <dbReference type="ARBA" id="ARBA00022982"/>
    </source>
</evidence>
<dbReference type="GO" id="GO:0051537">
    <property type="term" value="F:2 iron, 2 sulfur cluster binding"/>
    <property type="evidence" value="ECO:0007669"/>
    <property type="project" value="UniProtKB-KW"/>
</dbReference>
<reference evidence="10" key="3">
    <citation type="journal article" date="2009" name="Appl. Environ. Microbiol.">
        <title>Carbazole-degradative IncP-7 plasmid pCAR1.2 is structurally unstable in Pseudomonas fluorescens Pf0-1, which accumulates catechol, the intermediate of the carbazole degradation pathway.</title>
        <authorList>
            <person name="Takahashi Y."/>
            <person name="Shintani M."/>
            <person name="Li L."/>
            <person name="Yamane H."/>
            <person name="Nojiri H."/>
        </authorList>
    </citation>
    <scope>NUCLEOTIDE SEQUENCE</scope>
    <source>
        <strain evidence="10">CA10</strain>
        <plasmid evidence="10">pCAR1.2</plasmid>
    </source>
</reference>
<reference evidence="10" key="1">
    <citation type="journal article" date="2005" name="Appl. Microbiol. Biotechnol.">
        <title>Large plasmid pCAR2 and class II transposon Tn4676 are functional mobile genetic elements to distribute the carbazole/dioxin-degradative car gene cluster in different bacteria.</title>
        <authorList>
            <person name="Shintani M."/>
            <person name="Yoshida T."/>
            <person name="Habe H."/>
            <person name="Omori T."/>
            <person name="Nojiri H."/>
        </authorList>
    </citation>
    <scope>NUCLEOTIDE SEQUENCE</scope>
    <source>
        <strain evidence="10">CA10</strain>
        <plasmid evidence="10">pCAR1.2</plasmid>
    </source>
</reference>
<proteinExistence type="inferred from homology"/>
<dbReference type="SUPFAM" id="SSF50022">
    <property type="entry name" value="ISP domain"/>
    <property type="match status" value="1"/>
</dbReference>
<reference evidence="10" key="5">
    <citation type="journal article" date="2009" name="BMC Genomics">
        <title>High-resolution mapping of plasmid transcriptomes in different host bacteria.</title>
        <authorList>
            <person name="Miyakoshi M."/>
            <person name="Nishida H."/>
            <person name="Shintani M."/>
            <person name="Yamane H."/>
            <person name="Nojiri H."/>
        </authorList>
    </citation>
    <scope>NUCLEOTIDE SEQUENCE</scope>
    <source>
        <strain evidence="10">CA10</strain>
        <plasmid evidence="10">pCAR1.2</plasmid>
    </source>
</reference>
<keyword evidence="2" id="KW-0001">2Fe-2S</keyword>
<evidence type="ECO:0000256" key="1">
    <source>
        <dbReference type="ARBA" id="ARBA00022448"/>
    </source>
</evidence>
<comment type="similarity">
    <text evidence="8">Belongs to the bacterial ring-hydroxylating dioxygenase ferredoxin component family.</text>
</comment>
<name>B7XGF3_PSEPU</name>
<feature type="domain" description="Rieske" evidence="9">
    <location>
        <begin position="6"/>
        <end position="102"/>
    </location>
</feature>
<geneLocation type="plasmid" evidence="10">
    <name>pCAR1.2</name>
</geneLocation>
<reference evidence="10" key="2">
    <citation type="journal article" date="2005" name="Biotechnol. Lett.">
        <title>Recipient range of IncP-7 conjugative plasmid pCAR2 from Pseudomonas putida HS01 is broader than from other Pseudomonas strains.</title>
        <authorList>
            <person name="Shintani M."/>
            <person name="Habe H."/>
            <person name="Tsuda M."/>
            <person name="Omori T."/>
            <person name="Yamane H."/>
            <person name="Nojiri H."/>
        </authorList>
    </citation>
    <scope>NUCLEOTIDE SEQUENCE</scope>
    <source>
        <strain evidence="10">CA10</strain>
        <plasmid evidence="10">pCAR1.2</plasmid>
    </source>
</reference>
<evidence type="ECO:0000256" key="7">
    <source>
        <dbReference type="ARBA" id="ARBA00023014"/>
    </source>
</evidence>
<dbReference type="PANTHER" id="PTHR21496">
    <property type="entry name" value="FERREDOXIN-RELATED"/>
    <property type="match status" value="1"/>
</dbReference>
<gene>
    <name evidence="10" type="primary">carAc</name>
</gene>
<organism evidence="10">
    <name type="scientific">Pseudomonas putida</name>
    <name type="common">Arthrobacter siderocapsulatus</name>
    <dbReference type="NCBI Taxonomy" id="303"/>
    <lineage>
        <taxon>Bacteria</taxon>
        <taxon>Pseudomonadati</taxon>
        <taxon>Pseudomonadota</taxon>
        <taxon>Gammaproteobacteria</taxon>
        <taxon>Pseudomonadales</taxon>
        <taxon>Pseudomonadaceae</taxon>
        <taxon>Pseudomonas</taxon>
    </lineage>
</organism>
<dbReference type="AlphaFoldDB" id="B7XGF3"/>
<dbReference type="EMBL" id="AB474758">
    <property type="protein sequence ID" value="BAH09961.1"/>
    <property type="molecule type" value="Genomic_DNA"/>
</dbReference>
<keyword evidence="5" id="KW-0249">Electron transport</keyword>
<accession>B7XGF3</accession>
<evidence type="ECO:0000256" key="2">
    <source>
        <dbReference type="ARBA" id="ARBA00022714"/>
    </source>
</evidence>
<dbReference type="SMR" id="B7XGF3"/>
<reference evidence="10" key="4">
    <citation type="journal article" date="2009" name="Biosci. Biotechnol. Biochem.">
        <title>The complete nucleotide sequence of pCAR2: pCAR2 and pCAR1 were structurally identical IncP-7 carbazole degradative plasmids.</title>
        <authorList>
            <person name="Takahashi Y."/>
            <person name="Shintani M."/>
            <person name="Yamane H."/>
            <person name="Nojiri H."/>
        </authorList>
    </citation>
    <scope>NUCLEOTIDE SEQUENCE</scope>
    <source>
        <strain evidence="10">CA10</strain>
        <plasmid evidence="10">pCAR1.2</plasmid>
    </source>
</reference>
<keyword evidence="6" id="KW-0408">Iron</keyword>
<keyword evidence="4" id="KW-0058">Aromatic hydrocarbons catabolism</keyword>
<dbReference type="PANTHER" id="PTHR21496:SF23">
    <property type="entry name" value="3-PHENYLPROPIONATE_CINNAMIC ACID DIOXYGENASE FERREDOXIN SUBUNIT"/>
    <property type="match status" value="1"/>
</dbReference>
<dbReference type="Pfam" id="PF00355">
    <property type="entry name" value="Rieske"/>
    <property type="match status" value="1"/>
</dbReference>
<dbReference type="InterPro" id="IPR017941">
    <property type="entry name" value="Rieske_2Fe-2S"/>
</dbReference>
<sequence length="107" mass="11367">MNQIWLKVCAASDMQPGTIRRVNRVGAAPLAVYRVGDQFYATEDTCTHGIASLSEGTLDGDVIECPFHGGAFNVCTGMPASSPCTVPLGVFEVEVKEGEVYVAGEKK</sequence>
<reference evidence="10" key="6">
    <citation type="journal article" date="2010" name="Environ. Microbiol.">
        <title>Response of the Pseudomonas host chromosomal transcriptome to carriage of the IncP-7 plasmid pCAR1.</title>
        <authorList>
            <person name="Shintani M."/>
            <person name="Takahashi Y."/>
            <person name="Tokumaru H."/>
            <person name="Kadota K."/>
            <person name="Hara H."/>
            <person name="Miyakoshi M."/>
            <person name="Naito K."/>
            <person name="Yamane H."/>
            <person name="Nishida H."/>
            <person name="Nojiri H."/>
        </authorList>
    </citation>
    <scope>NUCLEOTIDE SEQUENCE</scope>
    <source>
        <strain evidence="10">CA10</strain>
        <plasmid evidence="10">pCAR1.2</plasmid>
    </source>
</reference>
<dbReference type="Gene3D" id="2.102.10.10">
    <property type="entry name" value="Rieske [2Fe-2S] iron-sulphur domain"/>
    <property type="match status" value="1"/>
</dbReference>
<dbReference type="GO" id="GO:0046872">
    <property type="term" value="F:metal ion binding"/>
    <property type="evidence" value="ECO:0007669"/>
    <property type="project" value="UniProtKB-KW"/>
</dbReference>
<evidence type="ECO:0000256" key="3">
    <source>
        <dbReference type="ARBA" id="ARBA00022723"/>
    </source>
</evidence>
<keyword evidence="10" id="KW-0614">Plasmid</keyword>
<evidence type="ECO:0000256" key="4">
    <source>
        <dbReference type="ARBA" id="ARBA00022797"/>
    </source>
</evidence>
<dbReference type="PROSITE" id="PS51296">
    <property type="entry name" value="RIESKE"/>
    <property type="match status" value="1"/>
</dbReference>
<evidence type="ECO:0000259" key="9">
    <source>
        <dbReference type="PROSITE" id="PS51296"/>
    </source>
</evidence>
<protein>
    <submittedName>
        <fullName evidence="10">Ferredoxin component of carbazole</fullName>
    </submittedName>
</protein>
<keyword evidence="3" id="KW-0479">Metal-binding</keyword>
<evidence type="ECO:0000256" key="6">
    <source>
        <dbReference type="ARBA" id="ARBA00023004"/>
    </source>
</evidence>
<keyword evidence="7" id="KW-0411">Iron-sulfur</keyword>